<dbReference type="EMBL" id="FO203512">
    <property type="protein sequence ID" value="CCK75173.1"/>
    <property type="molecule type" value="Genomic_DNA"/>
</dbReference>
<accession>R4YPJ9</accession>
<feature type="chain" id="PRO_5004374276" evidence="1">
    <location>
        <begin position="22"/>
        <end position="470"/>
    </location>
</feature>
<dbReference type="Proteomes" id="UP000032749">
    <property type="component" value="Chromosome"/>
</dbReference>
<evidence type="ECO:0000313" key="2">
    <source>
        <dbReference type="EMBL" id="CCK75173.1"/>
    </source>
</evidence>
<dbReference type="OrthoDB" id="6116449at2"/>
<dbReference type="AlphaFoldDB" id="R4YPJ9"/>
<dbReference type="Pfam" id="PF14559">
    <property type="entry name" value="TPR_19"/>
    <property type="match status" value="1"/>
</dbReference>
<dbReference type="HOGENOM" id="CLU_046267_0_0_6"/>
<sequence>MNGPFFASLLTFSLLSAPIYAADANDSNHAGAIETSLSDVENDPQPAQLTELIENAQFALAYQLGLSMYSNWEGDEQFDFNFALAAAQTEHYNQAIFPFERLLEAYPNNLRFRLELARCYFFLNNLPAAEREFNTVAKNYPPEEVQNQIDRFLNRIAEQKQQVSQSLRAVVGIVLGHDSNINAAADIDAINATFYDTNNVPTLTGTLRLDDEQKSQASNYYQLQAFGYYRKPLSKRSSLDASASTSKKNNFINNNYDLTNLSFNGGYTLLRSNHSVRFGGLARQYWLAGETLQNQLLANIRWQWYFAPSWKAHSELQAGQQNNSQNDALDFNQWQGKLGVQRQHEAGFIQDLQLSLGSNIAKDSKNDFQGSAYYSLGYQAQKRFTDNQQIYALASFRNNTYSSAFADDDLFFAGEKRTDDIMQLTAGWVYNIQPTTAIKLHINHSKNKSNLELYDYQRTLIEAGITLAFK</sequence>
<reference evidence="2 3" key="1">
    <citation type="journal article" date="2013" name="Nat. Commun.">
        <title>Genome sequence and functional genomic analysis of the oil-degrading bacterium Oleispira antarctica.</title>
        <authorList>
            <person name="Kube M."/>
            <person name="Chernikova T.N."/>
            <person name="Al-Ramahi Y."/>
            <person name="Beloqui A."/>
            <person name="Lopez-Cortez N."/>
            <person name="Guazzaroni M.E."/>
            <person name="Heipieper H.J."/>
            <person name="Klages S."/>
            <person name="Kotsyurbenko O.R."/>
            <person name="Langer I."/>
            <person name="Nechitaylo T.Y."/>
            <person name="Lunsdorf H."/>
            <person name="Fernandez M."/>
            <person name="Juarez S."/>
            <person name="Ciordia S."/>
            <person name="Singer A."/>
            <person name="Kagan O."/>
            <person name="Egorova O."/>
            <person name="Petit P.A."/>
            <person name="Stogios P."/>
            <person name="Kim Y."/>
            <person name="Tchigvintsev A."/>
            <person name="Flick R."/>
            <person name="Denaro R."/>
            <person name="Genovese M."/>
            <person name="Albar J.P."/>
            <person name="Reva O.N."/>
            <person name="Martinez-Gomariz M."/>
            <person name="Tran H."/>
            <person name="Ferrer M."/>
            <person name="Savchenko A."/>
            <person name="Yakunin A.F."/>
            <person name="Yakimov M.M."/>
            <person name="Golyshina O.V."/>
            <person name="Reinhardt R."/>
            <person name="Golyshin P.N."/>
        </authorList>
    </citation>
    <scope>NUCLEOTIDE SEQUENCE [LARGE SCALE GENOMIC DNA]</scope>
</reference>
<organism evidence="2 3">
    <name type="scientific">Oleispira antarctica RB-8</name>
    <dbReference type="NCBI Taxonomy" id="698738"/>
    <lineage>
        <taxon>Bacteria</taxon>
        <taxon>Pseudomonadati</taxon>
        <taxon>Pseudomonadota</taxon>
        <taxon>Gammaproteobacteria</taxon>
        <taxon>Oceanospirillales</taxon>
        <taxon>Oceanospirillaceae</taxon>
        <taxon>Oleispira</taxon>
    </lineage>
</organism>
<dbReference type="Gene3D" id="1.25.40.10">
    <property type="entry name" value="Tetratricopeptide repeat domain"/>
    <property type="match status" value="1"/>
</dbReference>
<dbReference type="STRING" id="698738.OLEAN_C09970"/>
<name>R4YPJ9_OLEAN</name>
<keyword evidence="3" id="KW-1185">Reference proteome</keyword>
<dbReference type="Pfam" id="PF10082">
    <property type="entry name" value="BBP2_2"/>
    <property type="match status" value="1"/>
</dbReference>
<proteinExistence type="predicted"/>
<dbReference type="KEGG" id="oai:OLEAN_C09970"/>
<dbReference type="InterPro" id="IPR011990">
    <property type="entry name" value="TPR-like_helical_dom_sf"/>
</dbReference>
<evidence type="ECO:0000313" key="3">
    <source>
        <dbReference type="Proteomes" id="UP000032749"/>
    </source>
</evidence>
<protein>
    <submittedName>
        <fullName evidence="2">Protein containing tetratricopeptide repeat</fullName>
    </submittedName>
</protein>
<keyword evidence="1" id="KW-0732">Signal</keyword>
<dbReference type="SUPFAM" id="SSF48452">
    <property type="entry name" value="TPR-like"/>
    <property type="match status" value="1"/>
</dbReference>
<dbReference type="InterPro" id="IPR018759">
    <property type="entry name" value="BBP2_2"/>
</dbReference>
<evidence type="ECO:0000256" key="1">
    <source>
        <dbReference type="SAM" id="SignalP"/>
    </source>
</evidence>
<feature type="signal peptide" evidence="1">
    <location>
        <begin position="1"/>
        <end position="21"/>
    </location>
</feature>
<gene>
    <name evidence="2" type="ORF">OLEAN_C09970</name>
</gene>